<dbReference type="RefSeq" id="WP_353707624.1">
    <property type="nucleotide sequence ID" value="NZ_CP159290.1"/>
</dbReference>
<reference evidence="1" key="1">
    <citation type="submission" date="2024-06" db="EMBL/GenBank/DDBJ databases">
        <title>Complete genome sequence of the cellulolytic actinobacterium, Cellulosimicrobium ES-005.</title>
        <authorList>
            <person name="Matthews C.T."/>
            <person name="Underwood K.D."/>
            <person name="Ghanchi K.M."/>
            <person name="Fields S.D."/>
            <person name="Gardner S.G."/>
        </authorList>
    </citation>
    <scope>NUCLEOTIDE SEQUENCE</scope>
    <source>
        <strain evidence="1">ES-005</strain>
    </source>
</reference>
<name>A0AAU8FYW8_9MICO</name>
<gene>
    <name evidence="1" type="ORF">ABRQ22_17335</name>
</gene>
<sequence>MSDDDYTPSTDEVRADYVRDHTRNFDSYMTGRSLASEQEVYGARFDRWLAAHDESVRAEERADVARLIEEAADDDDAPHLWKRGMEHAAWIAREGA</sequence>
<dbReference type="EMBL" id="CP159290">
    <property type="protein sequence ID" value="XCH29326.1"/>
    <property type="molecule type" value="Genomic_DNA"/>
</dbReference>
<dbReference type="AlphaFoldDB" id="A0AAU8FYW8"/>
<accession>A0AAU8FYW8</accession>
<protein>
    <submittedName>
        <fullName evidence="1">Uncharacterized protein</fullName>
    </submittedName>
</protein>
<organism evidence="1">
    <name type="scientific">Cellulosimicrobium sp. ES-005</name>
    <dbReference type="NCBI Taxonomy" id="3163031"/>
    <lineage>
        <taxon>Bacteria</taxon>
        <taxon>Bacillati</taxon>
        <taxon>Actinomycetota</taxon>
        <taxon>Actinomycetes</taxon>
        <taxon>Micrococcales</taxon>
        <taxon>Promicromonosporaceae</taxon>
        <taxon>Cellulosimicrobium</taxon>
    </lineage>
</organism>
<proteinExistence type="predicted"/>
<evidence type="ECO:0000313" key="1">
    <source>
        <dbReference type="EMBL" id="XCH29326.1"/>
    </source>
</evidence>